<dbReference type="InterPro" id="IPR052736">
    <property type="entry name" value="Stf3_sulfotransferase"/>
</dbReference>
<gene>
    <name evidence="1" type="ORF">NM125_05240</name>
</gene>
<dbReference type="Gene3D" id="3.40.50.300">
    <property type="entry name" value="P-loop containing nucleotide triphosphate hydrolases"/>
    <property type="match status" value="1"/>
</dbReference>
<dbReference type="SUPFAM" id="SSF52540">
    <property type="entry name" value="P-loop containing nucleoside triphosphate hydrolases"/>
    <property type="match status" value="1"/>
</dbReference>
<proteinExistence type="predicted"/>
<dbReference type="AlphaFoldDB" id="A0A9X2L2E1"/>
<comment type="caution">
    <text evidence="1">The sequence shown here is derived from an EMBL/GenBank/DDBJ whole genome shotgun (WGS) entry which is preliminary data.</text>
</comment>
<organism evidence="1 2">
    <name type="scientific">Gracilimonas sediminicola</name>
    <dbReference type="NCBI Taxonomy" id="2952158"/>
    <lineage>
        <taxon>Bacteria</taxon>
        <taxon>Pseudomonadati</taxon>
        <taxon>Balneolota</taxon>
        <taxon>Balneolia</taxon>
        <taxon>Balneolales</taxon>
        <taxon>Balneolaceae</taxon>
        <taxon>Gracilimonas</taxon>
    </lineage>
</organism>
<keyword evidence="2" id="KW-1185">Reference proteome</keyword>
<dbReference type="Proteomes" id="UP001139125">
    <property type="component" value="Unassembled WGS sequence"/>
</dbReference>
<evidence type="ECO:0000313" key="2">
    <source>
        <dbReference type="Proteomes" id="UP001139125"/>
    </source>
</evidence>
<sequence length="303" mass="35214">MKLSQFFISLQSLALKPLERYFRKSLNYNHDAKPIWIIGVPRSGTTLAYQLFCTAFKTSYLSNRVVKRYRIALITRMAERLIYSKKLIPPSFESAYGYTQSANGPHEGGPLFYQYFPKEHPYTDADDLEEKDAKEFKKMIQAIGYPNRLFVSKNTVHSLRIKALAKLFPNSIFLWITRDKVATAYSIIKARGSNGIRSEQWWSVKPPGWIEKNKLPETEKVVWQINEIESIIQRDLAAVGASFMNISYKDICENPRELVKKVAQQFHLNDYVQKLDELIPLSFPYSKVPEDELAEELEKIWND</sequence>
<dbReference type="PANTHER" id="PTHR36451:SF1">
    <property type="entry name" value="OMEGA-HYDROXY-BETA-DIHYDROMENAQUINONE-9 SULFOTRANSFERASE STF3"/>
    <property type="match status" value="1"/>
</dbReference>
<dbReference type="InterPro" id="IPR027417">
    <property type="entry name" value="P-loop_NTPase"/>
</dbReference>
<name>A0A9X2L2E1_9BACT</name>
<evidence type="ECO:0000313" key="1">
    <source>
        <dbReference type="EMBL" id="MCP9290979.1"/>
    </source>
</evidence>
<dbReference type="Pfam" id="PF13469">
    <property type="entry name" value="Sulfotransfer_3"/>
    <property type="match status" value="1"/>
</dbReference>
<dbReference type="PANTHER" id="PTHR36451">
    <property type="entry name" value="PAPS-DEPENDENT SULFOTRANSFERASE STF3"/>
    <property type="match status" value="1"/>
</dbReference>
<dbReference type="EMBL" id="JANDBC010000001">
    <property type="protein sequence ID" value="MCP9290979.1"/>
    <property type="molecule type" value="Genomic_DNA"/>
</dbReference>
<dbReference type="RefSeq" id="WP_255133524.1">
    <property type="nucleotide sequence ID" value="NZ_JANDBC010000001.1"/>
</dbReference>
<reference evidence="1" key="1">
    <citation type="submission" date="2022-06" db="EMBL/GenBank/DDBJ databases">
        <title>Gracilimonas sp. CAU 1638 isolated from sea sediment.</title>
        <authorList>
            <person name="Kim W."/>
        </authorList>
    </citation>
    <scope>NUCLEOTIDE SEQUENCE</scope>
    <source>
        <strain evidence="1">CAU 1638</strain>
    </source>
</reference>
<protein>
    <submittedName>
        <fullName evidence="1">Sulfotransferase</fullName>
    </submittedName>
</protein>
<accession>A0A9X2L2E1</accession>